<dbReference type="GO" id="GO:0006313">
    <property type="term" value="P:DNA transposition"/>
    <property type="evidence" value="ECO:0007669"/>
    <property type="project" value="InterPro"/>
</dbReference>
<dbReference type="InterPro" id="IPR002514">
    <property type="entry name" value="Transposase_8"/>
</dbReference>
<sequence>MQCISGVWGVGFGVWGLGCGKGGAGVWVCFRAQIVALAESGRSIADLAREFEPSRWTINHWVKQARVDAEGPTPSGPMTTDERAELRRLRRENQTLKTEREILAKATALWR</sequence>
<accession>A0A2A8CUZ1</accession>
<dbReference type="Pfam" id="PF01527">
    <property type="entry name" value="HTH_Tnp_1"/>
    <property type="match status" value="1"/>
</dbReference>
<dbReference type="RefSeq" id="WP_098077435.1">
    <property type="nucleotide sequence ID" value="NZ_PDEQ01000008.1"/>
</dbReference>
<gene>
    <name evidence="2" type="ORF">CRI94_14625</name>
</gene>
<dbReference type="GO" id="GO:0004803">
    <property type="term" value="F:transposase activity"/>
    <property type="evidence" value="ECO:0007669"/>
    <property type="project" value="InterPro"/>
</dbReference>
<protein>
    <recommendedName>
        <fullName evidence="4">Transposase</fullName>
    </recommendedName>
</protein>
<evidence type="ECO:0000256" key="1">
    <source>
        <dbReference type="SAM" id="Coils"/>
    </source>
</evidence>
<organism evidence="2 3">
    <name type="scientific">Longibacter salinarum</name>
    <dbReference type="NCBI Taxonomy" id="1850348"/>
    <lineage>
        <taxon>Bacteria</taxon>
        <taxon>Pseudomonadati</taxon>
        <taxon>Rhodothermota</taxon>
        <taxon>Rhodothermia</taxon>
        <taxon>Rhodothermales</taxon>
        <taxon>Salisaetaceae</taxon>
        <taxon>Longibacter</taxon>
    </lineage>
</organism>
<dbReference type="SUPFAM" id="SSF46689">
    <property type="entry name" value="Homeodomain-like"/>
    <property type="match status" value="1"/>
</dbReference>
<keyword evidence="3" id="KW-1185">Reference proteome</keyword>
<dbReference type="InterPro" id="IPR009057">
    <property type="entry name" value="Homeodomain-like_sf"/>
</dbReference>
<evidence type="ECO:0000313" key="2">
    <source>
        <dbReference type="EMBL" id="PEN12268.1"/>
    </source>
</evidence>
<dbReference type="Proteomes" id="UP000220102">
    <property type="component" value="Unassembled WGS sequence"/>
</dbReference>
<dbReference type="OrthoDB" id="9803878at2"/>
<evidence type="ECO:0008006" key="4">
    <source>
        <dbReference type="Google" id="ProtNLM"/>
    </source>
</evidence>
<reference evidence="2 3" key="1">
    <citation type="submission" date="2017-10" db="EMBL/GenBank/DDBJ databases">
        <title>Draft genome of Longibacter Salinarum.</title>
        <authorList>
            <person name="Goh K.M."/>
            <person name="Shamsir M.S."/>
            <person name="Lim S.W."/>
        </authorList>
    </citation>
    <scope>NUCLEOTIDE SEQUENCE [LARGE SCALE GENOMIC DNA]</scope>
    <source>
        <strain evidence="2 3">KCTC 52045</strain>
    </source>
</reference>
<proteinExistence type="predicted"/>
<dbReference type="GO" id="GO:0003677">
    <property type="term" value="F:DNA binding"/>
    <property type="evidence" value="ECO:0007669"/>
    <property type="project" value="InterPro"/>
</dbReference>
<evidence type="ECO:0000313" key="3">
    <source>
        <dbReference type="Proteomes" id="UP000220102"/>
    </source>
</evidence>
<feature type="coiled-coil region" evidence="1">
    <location>
        <begin position="79"/>
        <end position="106"/>
    </location>
</feature>
<dbReference type="AlphaFoldDB" id="A0A2A8CUZ1"/>
<comment type="caution">
    <text evidence="2">The sequence shown here is derived from an EMBL/GenBank/DDBJ whole genome shotgun (WGS) entry which is preliminary data.</text>
</comment>
<dbReference type="EMBL" id="PDEQ01000008">
    <property type="protein sequence ID" value="PEN12268.1"/>
    <property type="molecule type" value="Genomic_DNA"/>
</dbReference>
<dbReference type="Gene3D" id="1.10.10.60">
    <property type="entry name" value="Homeodomain-like"/>
    <property type="match status" value="1"/>
</dbReference>
<keyword evidence="1" id="KW-0175">Coiled coil</keyword>
<name>A0A2A8CUZ1_9BACT</name>